<dbReference type="RefSeq" id="WP_045054987.1">
    <property type="nucleotide sequence ID" value="NZ_CAWMDP010000050.1"/>
</dbReference>
<evidence type="ECO:0000256" key="6">
    <source>
        <dbReference type="ARBA" id="ARBA00023204"/>
    </source>
</evidence>
<dbReference type="InterPro" id="IPR004601">
    <property type="entry name" value="UvdE"/>
</dbReference>
<evidence type="ECO:0000313" key="7">
    <source>
        <dbReference type="EMBL" id="KJH71365.1"/>
    </source>
</evidence>
<dbReference type="GO" id="GO:0004519">
    <property type="term" value="F:endonuclease activity"/>
    <property type="evidence" value="ECO:0007669"/>
    <property type="project" value="UniProtKB-KW"/>
</dbReference>
<protein>
    <submittedName>
        <fullName evidence="7">UV damage repair endonuclease UvdE</fullName>
    </submittedName>
</protein>
<keyword evidence="8" id="KW-1185">Reference proteome</keyword>
<dbReference type="Pfam" id="PF03851">
    <property type="entry name" value="UvdE"/>
    <property type="match status" value="1"/>
</dbReference>
<dbReference type="GO" id="GO:0006289">
    <property type="term" value="P:nucleotide-excision repair"/>
    <property type="evidence" value="ECO:0007669"/>
    <property type="project" value="InterPro"/>
</dbReference>
<dbReference type="GO" id="GO:0009411">
    <property type="term" value="P:response to UV"/>
    <property type="evidence" value="ECO:0007669"/>
    <property type="project" value="InterPro"/>
</dbReference>
<dbReference type="NCBIfam" id="TIGR00629">
    <property type="entry name" value="uvde"/>
    <property type="match status" value="1"/>
</dbReference>
<evidence type="ECO:0000313" key="8">
    <source>
        <dbReference type="Proteomes" id="UP000032452"/>
    </source>
</evidence>
<keyword evidence="1" id="KW-0540">Nuclease</keyword>
<evidence type="ECO:0000256" key="4">
    <source>
        <dbReference type="ARBA" id="ARBA00022769"/>
    </source>
</evidence>
<dbReference type="NCBIfam" id="NF002640">
    <property type="entry name" value="PRK02308.1-4"/>
    <property type="match status" value="1"/>
</dbReference>
<dbReference type="EMBL" id="JYON01000012">
    <property type="protein sequence ID" value="KJH71365.1"/>
    <property type="molecule type" value="Genomic_DNA"/>
</dbReference>
<dbReference type="InterPro" id="IPR036237">
    <property type="entry name" value="Xyl_isomerase-like_sf"/>
</dbReference>
<evidence type="ECO:0000256" key="5">
    <source>
        <dbReference type="ARBA" id="ARBA00022801"/>
    </source>
</evidence>
<dbReference type="OrthoDB" id="9782576at2"/>
<dbReference type="STRING" id="1618023.UH38_12435"/>
<keyword evidence="2 7" id="KW-0255">Endonuclease</keyword>
<sequence>MRIVQIENTNKKELFEISDRPKLGLVCITHSKEIRYRTVTRTRYLSLNETERQTTLRNIYTDNLSRLDKAIDFCQQHSIELYRVPSGLFPLSDWEDDIGAAVLAELSGELARVGKRSQELGIRIVIHPDQFVVLSSDSEQVLANSIKILTGHAQLFDLLGLARSPWALMNIHGGKSQRIDRLVQVISELPDNIRNRLTFENDEYAYSSKEILEVCQKSGVPMVFDAHHHICREGLETYDEPSVVETFYAARETWQNPAWQLVHISNGQNSFSDRQHSDYITDMPSVYRQAPWIEIEAKAKEEAIAKLEAEWLVGE</sequence>
<accession>A0A0D8ZRL5</accession>
<name>A0A0D8ZRL5_9CYAN</name>
<keyword evidence="6" id="KW-0234">DNA repair</keyword>
<evidence type="ECO:0000256" key="3">
    <source>
        <dbReference type="ARBA" id="ARBA00022763"/>
    </source>
</evidence>
<keyword evidence="3" id="KW-0227">DNA damage</keyword>
<dbReference type="PANTHER" id="PTHR31290:SF5">
    <property type="entry name" value="UV-DAMAGE ENDONUCLEASE"/>
    <property type="match status" value="1"/>
</dbReference>
<gene>
    <name evidence="7" type="ORF">UH38_12435</name>
</gene>
<dbReference type="SUPFAM" id="SSF51658">
    <property type="entry name" value="Xylose isomerase-like"/>
    <property type="match status" value="1"/>
</dbReference>
<keyword evidence="5" id="KW-0378">Hydrolase</keyword>
<proteinExistence type="predicted"/>
<dbReference type="Proteomes" id="UP000032452">
    <property type="component" value="Unassembled WGS sequence"/>
</dbReference>
<dbReference type="Gene3D" id="3.20.20.150">
    <property type="entry name" value="Divalent-metal-dependent TIM barrel enzymes"/>
    <property type="match status" value="1"/>
</dbReference>
<evidence type="ECO:0000256" key="2">
    <source>
        <dbReference type="ARBA" id="ARBA00022759"/>
    </source>
</evidence>
<dbReference type="PANTHER" id="PTHR31290">
    <property type="entry name" value="UV-DAMAGE ENDONUCLEASE"/>
    <property type="match status" value="1"/>
</dbReference>
<dbReference type="GO" id="GO:0016787">
    <property type="term" value="F:hydrolase activity"/>
    <property type="evidence" value="ECO:0007669"/>
    <property type="project" value="UniProtKB-KW"/>
</dbReference>
<evidence type="ECO:0000256" key="1">
    <source>
        <dbReference type="ARBA" id="ARBA00022722"/>
    </source>
</evidence>
<organism evidence="7 8">
    <name type="scientific">Aliterella atlantica CENA595</name>
    <dbReference type="NCBI Taxonomy" id="1618023"/>
    <lineage>
        <taxon>Bacteria</taxon>
        <taxon>Bacillati</taxon>
        <taxon>Cyanobacteriota</taxon>
        <taxon>Cyanophyceae</taxon>
        <taxon>Chroococcidiopsidales</taxon>
        <taxon>Aliterellaceae</taxon>
        <taxon>Aliterella</taxon>
    </lineage>
</organism>
<dbReference type="PATRIC" id="fig|1618023.3.peg.4398"/>
<comment type="caution">
    <text evidence="7">The sequence shown here is derived from an EMBL/GenBank/DDBJ whole genome shotgun (WGS) entry which is preliminary data.</text>
</comment>
<keyword evidence="4" id="KW-0228">DNA excision</keyword>
<reference evidence="7 8" key="1">
    <citation type="submission" date="2015-02" db="EMBL/GenBank/DDBJ databases">
        <title>Draft genome of a novel marine cyanobacterium (Chroococcales) isolated from South Atlantic Ocean.</title>
        <authorList>
            <person name="Rigonato J."/>
            <person name="Alvarenga D.O."/>
            <person name="Branco L.H."/>
            <person name="Varani A.M."/>
            <person name="Brandini F.P."/>
            <person name="Fiore M.F."/>
        </authorList>
    </citation>
    <scope>NUCLEOTIDE SEQUENCE [LARGE SCALE GENOMIC DNA]</scope>
    <source>
        <strain evidence="7 8">CENA595</strain>
    </source>
</reference>
<dbReference type="AlphaFoldDB" id="A0A0D8ZRL5"/>